<feature type="region of interest" description="Disordered" evidence="1">
    <location>
        <begin position="1"/>
        <end position="20"/>
    </location>
</feature>
<dbReference type="AlphaFoldDB" id="A0A8X6NJG2"/>
<comment type="caution">
    <text evidence="2">The sequence shown here is derived from an EMBL/GenBank/DDBJ whole genome shotgun (WGS) entry which is preliminary data.</text>
</comment>
<evidence type="ECO:0000256" key="1">
    <source>
        <dbReference type="SAM" id="MobiDB-lite"/>
    </source>
</evidence>
<accession>A0A8X6NJG2</accession>
<dbReference type="EMBL" id="BMAW01058847">
    <property type="protein sequence ID" value="GFT18383.1"/>
    <property type="molecule type" value="Genomic_DNA"/>
</dbReference>
<organism evidence="2 3">
    <name type="scientific">Nephila pilipes</name>
    <name type="common">Giant wood spider</name>
    <name type="synonym">Nephila maculata</name>
    <dbReference type="NCBI Taxonomy" id="299642"/>
    <lineage>
        <taxon>Eukaryota</taxon>
        <taxon>Metazoa</taxon>
        <taxon>Ecdysozoa</taxon>
        <taxon>Arthropoda</taxon>
        <taxon>Chelicerata</taxon>
        <taxon>Arachnida</taxon>
        <taxon>Araneae</taxon>
        <taxon>Araneomorphae</taxon>
        <taxon>Entelegynae</taxon>
        <taxon>Araneoidea</taxon>
        <taxon>Nephilidae</taxon>
        <taxon>Nephila</taxon>
    </lineage>
</organism>
<gene>
    <name evidence="2" type="ORF">NPIL_430161</name>
</gene>
<reference evidence="2" key="1">
    <citation type="submission" date="2020-08" db="EMBL/GenBank/DDBJ databases">
        <title>Multicomponent nature underlies the extraordinary mechanical properties of spider dragline silk.</title>
        <authorList>
            <person name="Kono N."/>
            <person name="Nakamura H."/>
            <person name="Mori M."/>
            <person name="Yoshida Y."/>
            <person name="Ohtoshi R."/>
            <person name="Malay A.D."/>
            <person name="Moran D.A.P."/>
            <person name="Tomita M."/>
            <person name="Numata K."/>
            <person name="Arakawa K."/>
        </authorList>
    </citation>
    <scope>NUCLEOTIDE SEQUENCE</scope>
</reference>
<keyword evidence="3" id="KW-1185">Reference proteome</keyword>
<protein>
    <submittedName>
        <fullName evidence="2">Uncharacterized protein</fullName>
    </submittedName>
</protein>
<proteinExistence type="predicted"/>
<name>A0A8X6NJG2_NEPPI</name>
<dbReference type="OrthoDB" id="2505440at2759"/>
<dbReference type="Proteomes" id="UP000887013">
    <property type="component" value="Unassembled WGS sequence"/>
</dbReference>
<evidence type="ECO:0000313" key="3">
    <source>
        <dbReference type="Proteomes" id="UP000887013"/>
    </source>
</evidence>
<sequence>MKNLSSSKDVSSERVCFNDDDDNKVDLPFSKAAVHLHHLHLGQAIYAAVTYFANAVQIHFRKYGRKVNNRFFATKRGMCMSLVR</sequence>
<evidence type="ECO:0000313" key="2">
    <source>
        <dbReference type="EMBL" id="GFT18383.1"/>
    </source>
</evidence>